<reference evidence="2" key="1">
    <citation type="submission" date="2018-02" db="EMBL/GenBank/DDBJ databases">
        <title>Rhizophora mucronata_Transcriptome.</title>
        <authorList>
            <person name="Meera S.P."/>
            <person name="Sreeshan A."/>
            <person name="Augustine A."/>
        </authorList>
    </citation>
    <scope>NUCLEOTIDE SEQUENCE</scope>
    <source>
        <tissue evidence="2">Leaf</tissue>
    </source>
</reference>
<feature type="transmembrane region" description="Helical" evidence="1">
    <location>
        <begin position="16"/>
        <end position="37"/>
    </location>
</feature>
<keyword evidence="1" id="KW-0812">Transmembrane</keyword>
<name>A0A2P2NSA8_RHIMU</name>
<dbReference type="AlphaFoldDB" id="A0A2P2NSA8"/>
<dbReference type="EMBL" id="GGEC01064851">
    <property type="protein sequence ID" value="MBX45335.1"/>
    <property type="molecule type" value="Transcribed_RNA"/>
</dbReference>
<keyword evidence="1" id="KW-1133">Transmembrane helix</keyword>
<organism evidence="2">
    <name type="scientific">Rhizophora mucronata</name>
    <name type="common">Asiatic mangrove</name>
    <dbReference type="NCBI Taxonomy" id="61149"/>
    <lineage>
        <taxon>Eukaryota</taxon>
        <taxon>Viridiplantae</taxon>
        <taxon>Streptophyta</taxon>
        <taxon>Embryophyta</taxon>
        <taxon>Tracheophyta</taxon>
        <taxon>Spermatophyta</taxon>
        <taxon>Magnoliopsida</taxon>
        <taxon>eudicotyledons</taxon>
        <taxon>Gunneridae</taxon>
        <taxon>Pentapetalae</taxon>
        <taxon>rosids</taxon>
        <taxon>fabids</taxon>
        <taxon>Malpighiales</taxon>
        <taxon>Rhizophoraceae</taxon>
        <taxon>Rhizophora</taxon>
    </lineage>
</organism>
<proteinExistence type="predicted"/>
<sequence>MSRDSPLNQCLKISRFYLVWWVIVAFWWVLCFVFQMLQLTLHF</sequence>
<protein>
    <submittedName>
        <fullName evidence="2">Uncharacterized protein</fullName>
    </submittedName>
</protein>
<evidence type="ECO:0000256" key="1">
    <source>
        <dbReference type="SAM" id="Phobius"/>
    </source>
</evidence>
<accession>A0A2P2NSA8</accession>
<evidence type="ECO:0000313" key="2">
    <source>
        <dbReference type="EMBL" id="MBX45335.1"/>
    </source>
</evidence>
<keyword evidence="1" id="KW-0472">Membrane</keyword>